<dbReference type="Pfam" id="PF00440">
    <property type="entry name" value="TetR_N"/>
    <property type="match status" value="1"/>
</dbReference>
<dbReference type="PROSITE" id="PS01081">
    <property type="entry name" value="HTH_TETR_1"/>
    <property type="match status" value="1"/>
</dbReference>
<dbReference type="SUPFAM" id="SSF46689">
    <property type="entry name" value="Homeodomain-like"/>
    <property type="match status" value="1"/>
</dbReference>
<evidence type="ECO:0000256" key="1">
    <source>
        <dbReference type="ARBA" id="ARBA00023125"/>
    </source>
</evidence>
<evidence type="ECO:0000313" key="2">
    <source>
        <dbReference type="EMBL" id="KZN97109.1"/>
    </source>
</evidence>
<name>A0A165YID9_9BACI</name>
<dbReference type="AlphaFoldDB" id="A0A165YID9"/>
<dbReference type="InterPro" id="IPR023772">
    <property type="entry name" value="DNA-bd_HTH_TetR-type_CS"/>
</dbReference>
<dbReference type="PRINTS" id="PR00455">
    <property type="entry name" value="HTHTETR"/>
</dbReference>
<dbReference type="PROSITE" id="PS50977">
    <property type="entry name" value="HTH_TETR_2"/>
    <property type="match status" value="1"/>
</dbReference>
<reference evidence="2" key="1">
    <citation type="submission" date="2016-04" db="EMBL/GenBank/DDBJ databases">
        <title>Draft genome sequence of Aeribacillus pallidus 8m3 from petroleum reservoir.</title>
        <authorList>
            <person name="Poltaraus A.B."/>
            <person name="Nazina T.N."/>
            <person name="Tourova T.P."/>
            <person name="Malakho S.M."/>
            <person name="Korshunova A.V."/>
            <person name="Sokolova D.S."/>
        </authorList>
    </citation>
    <scope>NUCLEOTIDE SEQUENCE [LARGE SCALE GENOMIC DNA]</scope>
    <source>
        <strain evidence="2">8m3</strain>
    </source>
</reference>
<sequence>MQTKTNTVTKENIVDAAIFLFNTKGYTGTSVREIAKRANANIAHISYYFKGKNGLLEHLVSKFYEGYLDVIDQCYQKCTESPKLSLMAIVEELLRYQYENRRLARFVHREVTLDSTLIRQVMMTYLAKEKYYLLNLLERGMRANQFKQVDIPHFLVQFKSLINMPFLQPQYMYEVLHINPYEEYFVKQYSKQLVSWLEQILFQKNEKQSND</sequence>
<dbReference type="InterPro" id="IPR009057">
    <property type="entry name" value="Homeodomain-like_sf"/>
</dbReference>
<keyword evidence="3" id="KW-1185">Reference proteome</keyword>
<comment type="caution">
    <text evidence="2">The sequence shown here is derived from an EMBL/GenBank/DDBJ whole genome shotgun (WGS) entry which is preliminary data.</text>
</comment>
<dbReference type="OrthoDB" id="9789566at2"/>
<dbReference type="InterPro" id="IPR001647">
    <property type="entry name" value="HTH_TetR"/>
</dbReference>
<organism evidence="2 3">
    <name type="scientific">Aeribacillus pallidus</name>
    <dbReference type="NCBI Taxonomy" id="33936"/>
    <lineage>
        <taxon>Bacteria</taxon>
        <taxon>Bacillati</taxon>
        <taxon>Bacillota</taxon>
        <taxon>Bacilli</taxon>
        <taxon>Bacillales</taxon>
        <taxon>Bacillaceae</taxon>
        <taxon>Aeribacillus</taxon>
    </lineage>
</organism>
<dbReference type="EMBL" id="LWBR01000013">
    <property type="protein sequence ID" value="KZN97109.1"/>
    <property type="molecule type" value="Genomic_DNA"/>
</dbReference>
<accession>A0A164ASY4</accession>
<dbReference type="STRING" id="33936.AZI98_06000"/>
<accession>A0A165YID9</accession>
<dbReference type="GeneID" id="301127112"/>
<dbReference type="PANTHER" id="PTHR30328">
    <property type="entry name" value="TRANSCRIPTIONAL REPRESSOR"/>
    <property type="match status" value="1"/>
</dbReference>
<keyword evidence="1" id="KW-0238">DNA-binding</keyword>
<dbReference type="Proteomes" id="UP000076476">
    <property type="component" value="Unassembled WGS sequence"/>
</dbReference>
<proteinExistence type="predicted"/>
<dbReference type="RefSeq" id="WP_063387364.1">
    <property type="nucleotide sequence ID" value="NZ_LVHY01000057.1"/>
</dbReference>
<dbReference type="SUPFAM" id="SSF48498">
    <property type="entry name" value="Tetracyclin repressor-like, C-terminal domain"/>
    <property type="match status" value="1"/>
</dbReference>
<dbReference type="GO" id="GO:0003677">
    <property type="term" value="F:DNA binding"/>
    <property type="evidence" value="ECO:0007669"/>
    <property type="project" value="UniProtKB-UniRule"/>
</dbReference>
<dbReference type="InterPro" id="IPR036271">
    <property type="entry name" value="Tet_transcr_reg_TetR-rel_C_sf"/>
</dbReference>
<dbReference type="PANTHER" id="PTHR30328:SF54">
    <property type="entry name" value="HTH-TYPE TRANSCRIPTIONAL REPRESSOR SCO4008"/>
    <property type="match status" value="1"/>
</dbReference>
<dbReference type="NCBIfam" id="NF037937">
    <property type="entry name" value="septum_RefZ"/>
    <property type="match status" value="1"/>
</dbReference>
<dbReference type="InterPro" id="IPR050109">
    <property type="entry name" value="HTH-type_TetR-like_transc_reg"/>
</dbReference>
<protein>
    <submittedName>
        <fullName evidence="2">Transcriptional regulator</fullName>
    </submittedName>
</protein>
<gene>
    <name evidence="2" type="ORF">AZI98_06000</name>
</gene>
<dbReference type="Gene3D" id="1.10.357.10">
    <property type="entry name" value="Tetracycline Repressor, domain 2"/>
    <property type="match status" value="1"/>
</dbReference>
<evidence type="ECO:0000313" key="3">
    <source>
        <dbReference type="Proteomes" id="UP000076476"/>
    </source>
</evidence>
<dbReference type="GO" id="GO:0006355">
    <property type="term" value="P:regulation of DNA-templated transcription"/>
    <property type="evidence" value="ECO:0007669"/>
    <property type="project" value="UniProtKB-ARBA"/>
</dbReference>